<dbReference type="Proteomes" id="UP001060215">
    <property type="component" value="Chromosome 7"/>
</dbReference>
<gene>
    <name evidence="1" type="ORF">LOK49_LG07G00091</name>
</gene>
<dbReference type="EMBL" id="CM045764">
    <property type="protein sequence ID" value="KAI8008332.1"/>
    <property type="molecule type" value="Genomic_DNA"/>
</dbReference>
<keyword evidence="2" id="KW-1185">Reference proteome</keyword>
<name>A0ACC0H6C1_9ERIC</name>
<organism evidence="1 2">
    <name type="scientific">Camellia lanceoleosa</name>
    <dbReference type="NCBI Taxonomy" id="1840588"/>
    <lineage>
        <taxon>Eukaryota</taxon>
        <taxon>Viridiplantae</taxon>
        <taxon>Streptophyta</taxon>
        <taxon>Embryophyta</taxon>
        <taxon>Tracheophyta</taxon>
        <taxon>Spermatophyta</taxon>
        <taxon>Magnoliopsida</taxon>
        <taxon>eudicotyledons</taxon>
        <taxon>Gunneridae</taxon>
        <taxon>Pentapetalae</taxon>
        <taxon>asterids</taxon>
        <taxon>Ericales</taxon>
        <taxon>Theaceae</taxon>
        <taxon>Camellia</taxon>
    </lineage>
</organism>
<evidence type="ECO:0000313" key="2">
    <source>
        <dbReference type="Proteomes" id="UP001060215"/>
    </source>
</evidence>
<accession>A0ACC0H6C1</accession>
<comment type="caution">
    <text evidence="1">The sequence shown here is derived from an EMBL/GenBank/DDBJ whole genome shotgun (WGS) entry which is preliminary data.</text>
</comment>
<reference evidence="1 2" key="1">
    <citation type="journal article" date="2022" name="Plant J.">
        <title>Chromosome-level genome of Camellia lanceoleosa provides a valuable resource for understanding genome evolution and self-incompatibility.</title>
        <authorList>
            <person name="Gong W."/>
            <person name="Xiao S."/>
            <person name="Wang L."/>
            <person name="Liao Z."/>
            <person name="Chang Y."/>
            <person name="Mo W."/>
            <person name="Hu G."/>
            <person name="Li W."/>
            <person name="Zhao G."/>
            <person name="Zhu H."/>
            <person name="Hu X."/>
            <person name="Ji K."/>
            <person name="Xiang X."/>
            <person name="Song Q."/>
            <person name="Yuan D."/>
            <person name="Jin S."/>
            <person name="Zhang L."/>
        </authorList>
    </citation>
    <scope>NUCLEOTIDE SEQUENCE [LARGE SCALE GENOMIC DNA]</scope>
    <source>
        <strain evidence="1">SQ_2022a</strain>
    </source>
</reference>
<sequence>MSTTCSGHNNDRSIKSVNGTTVIGTKKTLVFYTGRAPKGQRIDWVIHEYSATSEGLMGSNPGQGSFLLFKLMKKDDKKLDRKQDKSTEELVTPTMNALTEKLPSSSNSCLAQNYESLYDGSAVDDDLEFDQEVWRHLVDPNLEPLDSPGKIFSPLQLSWYNLCSNDMHLPISNDVGPDHNAVQSPNGTNELYMAVHLSEVLATSDEHLQVLVTSDEQTYEDSGSSKNLVVEAVQAQVCRSLQELFDPEGSSNNSNAVNNADISGPEIKLRTHQPHDQRRVENFWPRGTQRKVVPKARFRLSYPSNFRDLSYMEENHEAKVVVAKAGESEEKHNVTTDPAAIVDETQDTSLSKSNDVTTLVQEQAWIMKSGSDFPRGSDKEVPSASWIALPALHSMSSSMYMLGVFLAIRLLIVIIWVYRFGLSFEFD</sequence>
<proteinExistence type="predicted"/>
<evidence type="ECO:0000313" key="1">
    <source>
        <dbReference type="EMBL" id="KAI8008332.1"/>
    </source>
</evidence>
<protein>
    <submittedName>
        <fullName evidence="1">NAC domain-containing protein 62</fullName>
    </submittedName>
</protein>